<feature type="region of interest" description="Disordered" evidence="2">
    <location>
        <begin position="494"/>
        <end position="574"/>
    </location>
</feature>
<proteinExistence type="inferred from homology"/>
<accession>A0A3N2AQN2</accession>
<dbReference type="GO" id="GO:0008270">
    <property type="term" value="F:zinc ion binding"/>
    <property type="evidence" value="ECO:0007669"/>
    <property type="project" value="InterPro"/>
</dbReference>
<dbReference type="GO" id="GO:0004519">
    <property type="term" value="F:endonuclease activity"/>
    <property type="evidence" value="ECO:0007669"/>
    <property type="project" value="UniProtKB-KW"/>
</dbReference>
<organism evidence="4 5">
    <name type="scientific">Agrococcus jenensis</name>
    <dbReference type="NCBI Taxonomy" id="46353"/>
    <lineage>
        <taxon>Bacteria</taxon>
        <taxon>Bacillati</taxon>
        <taxon>Actinomycetota</taxon>
        <taxon>Actinomycetes</taxon>
        <taxon>Micrococcales</taxon>
        <taxon>Microbacteriaceae</taxon>
        <taxon>Agrococcus</taxon>
    </lineage>
</organism>
<gene>
    <name evidence="4" type="ORF">EDD26_0713</name>
</gene>
<dbReference type="Pfam" id="PF01844">
    <property type="entry name" value="HNH"/>
    <property type="match status" value="1"/>
</dbReference>
<dbReference type="Pfam" id="PF02720">
    <property type="entry name" value="DUF222"/>
    <property type="match status" value="1"/>
</dbReference>
<evidence type="ECO:0000256" key="2">
    <source>
        <dbReference type="SAM" id="MobiDB-lite"/>
    </source>
</evidence>
<dbReference type="AlphaFoldDB" id="A0A3N2AQN2"/>
<comment type="caution">
    <text evidence="4">The sequence shown here is derived from an EMBL/GenBank/DDBJ whole genome shotgun (WGS) entry which is preliminary data.</text>
</comment>
<feature type="domain" description="HNH nuclease" evidence="3">
    <location>
        <begin position="374"/>
        <end position="426"/>
    </location>
</feature>
<dbReference type="CDD" id="cd00085">
    <property type="entry name" value="HNHc"/>
    <property type="match status" value="1"/>
</dbReference>
<dbReference type="InterPro" id="IPR003615">
    <property type="entry name" value="HNH_nuc"/>
</dbReference>
<keyword evidence="4" id="KW-0540">Nuclease</keyword>
<evidence type="ECO:0000259" key="3">
    <source>
        <dbReference type="SMART" id="SM00507"/>
    </source>
</evidence>
<comment type="similarity">
    <text evidence="1">Belongs to the Rv1128c/1148c/1588c/1702c/1945/3466 family.</text>
</comment>
<keyword evidence="4" id="KW-0255">Endonuclease</keyword>
<dbReference type="InterPro" id="IPR003870">
    <property type="entry name" value="DUF222"/>
</dbReference>
<reference evidence="4 5" key="1">
    <citation type="submission" date="2018-11" db="EMBL/GenBank/DDBJ databases">
        <title>Sequencing the genomes of 1000 actinobacteria strains.</title>
        <authorList>
            <person name="Klenk H.-P."/>
        </authorList>
    </citation>
    <scope>NUCLEOTIDE SEQUENCE [LARGE SCALE GENOMIC DNA]</scope>
    <source>
        <strain evidence="4 5">DSM 9580</strain>
    </source>
</reference>
<feature type="compositionally biased region" description="Basic and acidic residues" evidence="2">
    <location>
        <begin position="500"/>
        <end position="515"/>
    </location>
</feature>
<evidence type="ECO:0000313" key="4">
    <source>
        <dbReference type="EMBL" id="ROR65347.1"/>
    </source>
</evidence>
<feature type="compositionally biased region" description="Basic and acidic residues" evidence="2">
    <location>
        <begin position="541"/>
        <end position="566"/>
    </location>
</feature>
<dbReference type="InterPro" id="IPR002711">
    <property type="entry name" value="HNH"/>
</dbReference>
<dbReference type="Proteomes" id="UP000275456">
    <property type="component" value="Unassembled WGS sequence"/>
</dbReference>
<evidence type="ECO:0000256" key="1">
    <source>
        <dbReference type="ARBA" id="ARBA00023450"/>
    </source>
</evidence>
<sequence length="574" mass="61266">MTSTEQARTAVVAARALLAEAPSFSTTSDAEVAELLGRVAELARIAESLQVRLAHEVEERSHGAVDEPLCLRLGARHVREAVARAFGLGPRRALDLLLMGRATSPSNAITGAPIAARYPAVAGALAGAEISFAQAHAIVATIEPAAPRAEVEQLATAEQLLVEAATDPATPLPPEQLIVLARRCAALLDPDGVLPNDEQQRALRSLRIRQQRDGSWLTVIRSPAEDGSAIKAVVDAYTGPRVKVAFHDEHCDHGGCSGADCSSAEHSLDDRSPEQKAHDALVAMVKAHAASGDAPLAGGESPSLVLTGTIEAYGAYVQGVRCAERTLTIEHTSSLVPIEHVDQLVCFADLHHLVVDEQGHPLWLGRTQRLFTRAQKRALAKRDKGCRVPGCGMPVAWCETHHIVPWQDGGATDVDNGILVCSYHHHEIHAGRLRVEKVGRQPGSWRIVPQLQAARQGRDASAMMSIAAAFPTATGAPGSLGATAPASLAVKLPEPVGPRIEPHTRASVESNEPRSSECVTRPRRRPRAAANASGGSAVGSTERRIRTLLHEHGRARQHRGRADRPPRISIVLRR</sequence>
<evidence type="ECO:0000313" key="5">
    <source>
        <dbReference type="Proteomes" id="UP000275456"/>
    </source>
</evidence>
<dbReference type="SMART" id="SM00507">
    <property type="entry name" value="HNHc"/>
    <property type="match status" value="1"/>
</dbReference>
<dbReference type="EMBL" id="RKHJ01000001">
    <property type="protein sequence ID" value="ROR65347.1"/>
    <property type="molecule type" value="Genomic_DNA"/>
</dbReference>
<dbReference type="Gene3D" id="1.10.30.50">
    <property type="match status" value="1"/>
</dbReference>
<name>A0A3N2AQN2_9MICO</name>
<keyword evidence="4" id="KW-0378">Hydrolase</keyword>
<keyword evidence="5" id="KW-1185">Reference proteome</keyword>
<protein>
    <submittedName>
        <fullName evidence="4">HNH endonuclease</fullName>
    </submittedName>
</protein>
<dbReference type="GO" id="GO:0003676">
    <property type="term" value="F:nucleic acid binding"/>
    <property type="evidence" value="ECO:0007669"/>
    <property type="project" value="InterPro"/>
</dbReference>
<dbReference type="RefSeq" id="WP_170165518.1">
    <property type="nucleotide sequence ID" value="NZ_RKHJ01000001.1"/>
</dbReference>